<dbReference type="InterPro" id="IPR055411">
    <property type="entry name" value="LRR_FXL15/At3g58940/PEG3-like"/>
</dbReference>
<dbReference type="AlphaFoldDB" id="A0A833RJ31"/>
<dbReference type="SUPFAM" id="SSF81383">
    <property type="entry name" value="F-box domain"/>
    <property type="match status" value="1"/>
</dbReference>
<evidence type="ECO:0000313" key="2">
    <source>
        <dbReference type="EMBL" id="KAF3335839.1"/>
    </source>
</evidence>
<evidence type="ECO:0000313" key="3">
    <source>
        <dbReference type="Proteomes" id="UP000623129"/>
    </source>
</evidence>
<dbReference type="PANTHER" id="PTHR34223">
    <property type="entry name" value="OS11G0201299 PROTEIN"/>
    <property type="match status" value="1"/>
</dbReference>
<dbReference type="InterPro" id="IPR053781">
    <property type="entry name" value="F-box_AtFBL13-like"/>
</dbReference>
<sequence>MARSESKSSRSLGNRDMVSSLPDSVLHHIMSFMPARQAVQLCVLSKRWKTLWTTLPVLNCCFNELWINLNRLEHSARVKSLAEFVSTVLLLREATSNLHTLMLDCACGDFGLGDMLCTFIRPWIRYAIKRNLRVLTINTKIYEPIIFPSEIFTCPSLEHVTLSFTGPNDATGSIDSPEIINLPFLERLHFKRVELNQDFMSKLLHGCPVLEDLHVEDGPVEAKGINLNMPSLSEAYIEFVVCSCKKLDVTKSNNILHNLFNVHRLELKGNFFFSQDYLEAEISNCRTFLKLICLSVNHLCLICHFDLLSSLLEHCPNLKKLSLVHLGCPFSFCQEPCKSFEQKKVARFKCEKLETVELKFLVEDRTFYWAVKCLQEAVIGLRNCRIIMTSDAGSSDEE</sequence>
<feature type="domain" description="F-box" evidence="1">
    <location>
        <begin position="15"/>
        <end position="69"/>
    </location>
</feature>
<dbReference type="Pfam" id="PF24758">
    <property type="entry name" value="LRR_At5g56370"/>
    <property type="match status" value="1"/>
</dbReference>
<dbReference type="Gene3D" id="3.80.10.10">
    <property type="entry name" value="Ribonuclease Inhibitor"/>
    <property type="match status" value="1"/>
</dbReference>
<protein>
    <submittedName>
        <fullName evidence="2">F-box domain containing protein</fullName>
    </submittedName>
</protein>
<accession>A0A833RJ31</accession>
<keyword evidence="3" id="KW-1185">Reference proteome</keyword>
<proteinExistence type="predicted"/>
<dbReference type="InterPro" id="IPR053197">
    <property type="entry name" value="F-box_SCFL_complex_component"/>
</dbReference>
<organism evidence="2 3">
    <name type="scientific">Carex littledalei</name>
    <dbReference type="NCBI Taxonomy" id="544730"/>
    <lineage>
        <taxon>Eukaryota</taxon>
        <taxon>Viridiplantae</taxon>
        <taxon>Streptophyta</taxon>
        <taxon>Embryophyta</taxon>
        <taxon>Tracheophyta</taxon>
        <taxon>Spermatophyta</taxon>
        <taxon>Magnoliopsida</taxon>
        <taxon>Liliopsida</taxon>
        <taxon>Poales</taxon>
        <taxon>Cyperaceae</taxon>
        <taxon>Cyperoideae</taxon>
        <taxon>Cariceae</taxon>
        <taxon>Carex</taxon>
        <taxon>Carex subgen. Euthyceras</taxon>
    </lineage>
</organism>
<dbReference type="InterPro" id="IPR001810">
    <property type="entry name" value="F-box_dom"/>
</dbReference>
<name>A0A833RJ31_9POAL</name>
<dbReference type="Proteomes" id="UP000623129">
    <property type="component" value="Unassembled WGS sequence"/>
</dbReference>
<dbReference type="SUPFAM" id="SSF52047">
    <property type="entry name" value="RNI-like"/>
    <property type="match status" value="1"/>
</dbReference>
<reference evidence="2" key="1">
    <citation type="submission" date="2020-01" db="EMBL/GenBank/DDBJ databases">
        <title>Genome sequence of Kobresia littledalei, the first chromosome-level genome in the family Cyperaceae.</title>
        <authorList>
            <person name="Qu G."/>
        </authorList>
    </citation>
    <scope>NUCLEOTIDE SEQUENCE</scope>
    <source>
        <strain evidence="2">C.B.Clarke</strain>
        <tissue evidence="2">Leaf</tissue>
    </source>
</reference>
<dbReference type="Pfam" id="PF00646">
    <property type="entry name" value="F-box"/>
    <property type="match status" value="1"/>
</dbReference>
<dbReference type="InterPro" id="IPR036047">
    <property type="entry name" value="F-box-like_dom_sf"/>
</dbReference>
<comment type="caution">
    <text evidence="2">The sequence shown here is derived from an EMBL/GenBank/DDBJ whole genome shotgun (WGS) entry which is preliminary data.</text>
</comment>
<dbReference type="PROSITE" id="PS50181">
    <property type="entry name" value="FBOX"/>
    <property type="match status" value="1"/>
</dbReference>
<dbReference type="OrthoDB" id="614848at2759"/>
<dbReference type="EMBL" id="SWLB01000008">
    <property type="protein sequence ID" value="KAF3335839.1"/>
    <property type="molecule type" value="Genomic_DNA"/>
</dbReference>
<dbReference type="SMART" id="SM00256">
    <property type="entry name" value="FBOX"/>
    <property type="match status" value="1"/>
</dbReference>
<dbReference type="CDD" id="cd22160">
    <property type="entry name" value="F-box_AtFBL13-like"/>
    <property type="match status" value="1"/>
</dbReference>
<gene>
    <name evidence="2" type="ORF">FCM35_KLT20346</name>
</gene>
<dbReference type="PANTHER" id="PTHR34223:SF51">
    <property type="entry name" value="OS06G0556300 PROTEIN"/>
    <property type="match status" value="1"/>
</dbReference>
<dbReference type="InterPro" id="IPR032675">
    <property type="entry name" value="LRR_dom_sf"/>
</dbReference>
<evidence type="ECO:0000259" key="1">
    <source>
        <dbReference type="PROSITE" id="PS50181"/>
    </source>
</evidence>